<evidence type="ECO:0000313" key="3">
    <source>
        <dbReference type="Proteomes" id="UP000054047"/>
    </source>
</evidence>
<dbReference type="PANTHER" id="PTHR45990">
    <property type="entry name" value="DNA REPAIR PROTEIN REV1"/>
    <property type="match status" value="1"/>
</dbReference>
<sequence length="64" mass="7342">PTALELRQLIQLHGGEYHCYYEYGVTSFVIATSLATAKVSKTRQNEKFVRPEWIVDRFVAIALI</sequence>
<name>A0A0C2CKT5_9BILA</name>
<dbReference type="InterPro" id="IPR036420">
    <property type="entry name" value="BRCT_dom_sf"/>
</dbReference>
<organism evidence="2 3">
    <name type="scientific">Ancylostoma duodenale</name>
    <dbReference type="NCBI Taxonomy" id="51022"/>
    <lineage>
        <taxon>Eukaryota</taxon>
        <taxon>Metazoa</taxon>
        <taxon>Ecdysozoa</taxon>
        <taxon>Nematoda</taxon>
        <taxon>Chromadorea</taxon>
        <taxon>Rhabditida</taxon>
        <taxon>Rhabditina</taxon>
        <taxon>Rhabditomorpha</taxon>
        <taxon>Strongyloidea</taxon>
        <taxon>Ancylostomatidae</taxon>
        <taxon>Ancylostomatinae</taxon>
        <taxon>Ancylostoma</taxon>
    </lineage>
</organism>
<feature type="non-terminal residue" evidence="2">
    <location>
        <position position="1"/>
    </location>
</feature>
<dbReference type="GO" id="GO:0070987">
    <property type="term" value="P:error-free translesion synthesis"/>
    <property type="evidence" value="ECO:0007669"/>
    <property type="project" value="TreeGrafter"/>
</dbReference>
<reference evidence="2 3" key="1">
    <citation type="submission" date="2013-12" db="EMBL/GenBank/DDBJ databases">
        <title>Draft genome of the parsitic nematode Ancylostoma duodenale.</title>
        <authorList>
            <person name="Mitreva M."/>
        </authorList>
    </citation>
    <scope>NUCLEOTIDE SEQUENCE [LARGE SCALE GENOMIC DNA]</scope>
    <source>
        <strain evidence="2 3">Zhejiang</strain>
    </source>
</reference>
<dbReference type="SUPFAM" id="SSF52113">
    <property type="entry name" value="BRCT domain"/>
    <property type="match status" value="1"/>
</dbReference>
<dbReference type="Gene3D" id="3.40.50.10190">
    <property type="entry name" value="BRCT domain"/>
    <property type="match status" value="1"/>
</dbReference>
<dbReference type="Pfam" id="PF00533">
    <property type="entry name" value="BRCT"/>
    <property type="match status" value="1"/>
</dbReference>
<dbReference type="GO" id="GO:0017125">
    <property type="term" value="F:deoxycytidyl transferase activity"/>
    <property type="evidence" value="ECO:0007669"/>
    <property type="project" value="TreeGrafter"/>
</dbReference>
<proteinExistence type="predicted"/>
<feature type="domain" description="BRCT" evidence="1">
    <location>
        <begin position="1"/>
        <end position="64"/>
    </location>
</feature>
<dbReference type="InterPro" id="IPR001357">
    <property type="entry name" value="BRCT_dom"/>
</dbReference>
<accession>A0A0C2CKT5</accession>
<keyword evidence="3" id="KW-1185">Reference proteome</keyword>
<dbReference type="PANTHER" id="PTHR45990:SF1">
    <property type="entry name" value="DNA REPAIR PROTEIN REV1"/>
    <property type="match status" value="1"/>
</dbReference>
<protein>
    <recommendedName>
        <fullName evidence="1">BRCT domain-containing protein</fullName>
    </recommendedName>
</protein>
<evidence type="ECO:0000259" key="1">
    <source>
        <dbReference type="PROSITE" id="PS50172"/>
    </source>
</evidence>
<dbReference type="EMBL" id="KN734781">
    <property type="protein sequence ID" value="KIH57133.1"/>
    <property type="molecule type" value="Genomic_DNA"/>
</dbReference>
<gene>
    <name evidence="2" type="ORF">ANCDUO_12679</name>
</gene>
<dbReference type="GO" id="GO:0003887">
    <property type="term" value="F:DNA-directed DNA polymerase activity"/>
    <property type="evidence" value="ECO:0007669"/>
    <property type="project" value="TreeGrafter"/>
</dbReference>
<dbReference type="PROSITE" id="PS50172">
    <property type="entry name" value="BRCT"/>
    <property type="match status" value="1"/>
</dbReference>
<dbReference type="GO" id="GO:0005634">
    <property type="term" value="C:nucleus"/>
    <property type="evidence" value="ECO:0007669"/>
    <property type="project" value="TreeGrafter"/>
</dbReference>
<evidence type="ECO:0000313" key="2">
    <source>
        <dbReference type="EMBL" id="KIH57133.1"/>
    </source>
</evidence>
<dbReference type="AlphaFoldDB" id="A0A0C2CKT5"/>
<dbReference type="Proteomes" id="UP000054047">
    <property type="component" value="Unassembled WGS sequence"/>
</dbReference>
<dbReference type="OrthoDB" id="427711at2759"/>
<dbReference type="GO" id="GO:0042276">
    <property type="term" value="P:error-prone translesion synthesis"/>
    <property type="evidence" value="ECO:0007669"/>
    <property type="project" value="TreeGrafter"/>
</dbReference>